<evidence type="ECO:0000256" key="2">
    <source>
        <dbReference type="ARBA" id="ARBA00022737"/>
    </source>
</evidence>
<organism evidence="7 8">
    <name type="scientific">Alosa alosa</name>
    <name type="common">allis shad</name>
    <dbReference type="NCBI Taxonomy" id="278164"/>
    <lineage>
        <taxon>Eukaryota</taxon>
        <taxon>Metazoa</taxon>
        <taxon>Chordata</taxon>
        <taxon>Craniata</taxon>
        <taxon>Vertebrata</taxon>
        <taxon>Euteleostomi</taxon>
        <taxon>Actinopterygii</taxon>
        <taxon>Neopterygii</taxon>
        <taxon>Teleostei</taxon>
        <taxon>Clupei</taxon>
        <taxon>Clupeiformes</taxon>
        <taxon>Clupeoidei</taxon>
        <taxon>Clupeidae</taxon>
        <taxon>Alosa</taxon>
    </lineage>
</organism>
<feature type="coiled-coil region" evidence="4">
    <location>
        <begin position="816"/>
        <end position="872"/>
    </location>
</feature>
<feature type="domain" description="EML-like second beta-propeller" evidence="6">
    <location>
        <begin position="374"/>
        <end position="648"/>
    </location>
</feature>
<dbReference type="PANTHER" id="PTHR32215">
    <property type="entry name" value="CILIA- AND FLAGELLA-ASSOCIATED PROTEIN 57"/>
    <property type="match status" value="1"/>
</dbReference>
<proteinExistence type="predicted"/>
<name>A0AAV6GMF6_9TELE</name>
<feature type="repeat" description="WD" evidence="3">
    <location>
        <begin position="366"/>
        <end position="401"/>
    </location>
</feature>
<comment type="caution">
    <text evidence="7">The sequence shown here is derived from an EMBL/GenBank/DDBJ whole genome shotgun (WGS) entry which is preliminary data.</text>
</comment>
<evidence type="ECO:0000256" key="5">
    <source>
        <dbReference type="SAM" id="MobiDB-lite"/>
    </source>
</evidence>
<dbReference type="Gene3D" id="2.130.10.10">
    <property type="entry name" value="YVTN repeat-like/Quinoprotein amine dehydrogenase"/>
    <property type="match status" value="2"/>
</dbReference>
<reference evidence="7" key="1">
    <citation type="submission" date="2020-10" db="EMBL/GenBank/DDBJ databases">
        <title>Chromosome-scale genome assembly of the Allis shad, Alosa alosa.</title>
        <authorList>
            <person name="Margot Z."/>
            <person name="Christophe K."/>
            <person name="Cabau C."/>
            <person name="Louis A."/>
            <person name="Berthelot C."/>
            <person name="Parey E."/>
            <person name="Roest Crollius H."/>
            <person name="Montfort J."/>
            <person name="Robinson-Rechavi M."/>
            <person name="Bucao C."/>
            <person name="Bouchez O."/>
            <person name="Gislard M."/>
            <person name="Lluch J."/>
            <person name="Milhes M."/>
            <person name="Lampietro C."/>
            <person name="Lopez Roques C."/>
            <person name="Donnadieu C."/>
            <person name="Braasch I."/>
            <person name="Desvignes T."/>
            <person name="Postlethwait J."/>
            <person name="Bobe J."/>
            <person name="Guiguen Y."/>
        </authorList>
    </citation>
    <scope>NUCLEOTIDE SEQUENCE</scope>
    <source>
        <strain evidence="7">M-15738</strain>
        <tissue evidence="7">Blood</tissue>
    </source>
</reference>
<evidence type="ECO:0000313" key="7">
    <source>
        <dbReference type="EMBL" id="KAG5276075.1"/>
    </source>
</evidence>
<dbReference type="InterPro" id="IPR015943">
    <property type="entry name" value="WD40/YVTN_repeat-like_dom_sf"/>
</dbReference>
<dbReference type="PROSITE" id="PS50082">
    <property type="entry name" value="WD_REPEATS_2"/>
    <property type="match status" value="3"/>
</dbReference>
<dbReference type="SUPFAM" id="SSF50978">
    <property type="entry name" value="WD40 repeat-like"/>
    <property type="match status" value="1"/>
</dbReference>
<feature type="repeat" description="WD" evidence="3">
    <location>
        <begin position="615"/>
        <end position="648"/>
    </location>
</feature>
<dbReference type="PANTHER" id="PTHR32215:SF0">
    <property type="entry name" value="CILIA- AND FLAGELLA-ASSOCIATED PROTEIN 57"/>
    <property type="match status" value="1"/>
</dbReference>
<evidence type="ECO:0000256" key="3">
    <source>
        <dbReference type="PROSITE-ProRule" id="PRU00221"/>
    </source>
</evidence>
<dbReference type="EMBL" id="JADWDJ010000009">
    <property type="protein sequence ID" value="KAG5276075.1"/>
    <property type="molecule type" value="Genomic_DNA"/>
</dbReference>
<dbReference type="InterPro" id="IPR001680">
    <property type="entry name" value="WD40_rpt"/>
</dbReference>
<feature type="region of interest" description="Disordered" evidence="5">
    <location>
        <begin position="1204"/>
        <end position="1224"/>
    </location>
</feature>
<protein>
    <recommendedName>
        <fullName evidence="6">EML-like second beta-propeller domain-containing protein</fullName>
    </recommendedName>
</protein>
<keyword evidence="4" id="KW-0175">Coiled coil</keyword>
<dbReference type="PROSITE" id="PS50294">
    <property type="entry name" value="WD_REPEATS_REGION"/>
    <property type="match status" value="1"/>
</dbReference>
<sequence length="1224" mass="141336">MAALVAQCHHVFGLRTGVANNVCCVDEQTVIFPSGNNCVRYNIDQKCQRFIPGLEKSQGMYALAISPNKRYLAVSERGERAMITVYDLQHEQCRKRKVLTGGDLAVFEFVSMCFSPDSKYFIAQSGGPDWMLLYWMWERQKVITTVKTTIVPNPISQVSFSPYDNTQICVTGYGVLKVFRFMEGILKQTAFQKLDTQNILCHAWVSEERIIAGTEKGRLMVFESGDLHWDMSVVSKASQGPADNKSGCSRSASLKKKEIQTEMPRVTVITAYSKGFACAAGPGKVLLYEKTEEKDHYRKTREIRIPQDPCRSDPGRAEQQQIMSLVITPTEETVVTSTDFNQLYSFTLSTAEMSKGELAHFEHLSHSFHSGSITGLSVCIRKPIIATCSLDQSVRIWNFETNILELYKEFQEEAFCIALHPSGLYVLVGFSSKLCLMNLLIDDIRLFKEFTVRGCRECAFSNGGHIFAAVSGNIIHIFSTTTFENILNLKGHNAKVLSIIWSGDDSRLVSCGMDGAVYEWNTLTGKRESESVLKSCSYTGISLSPDNKSIFVVGTDYTLKEIQDCQILREVSSEDVTYTSVVMSRSGRTLFTGTSIGTVRVIRYPLSLQREWIEYQAHASAVTKMVITFDDQYLLSVSKDGCLITWKLIDKEGRGLKRDKELCYAEEILITKTDLEEKNQIMLELRTRMEELKMENDYQLRLKDMNYNDKMKDLTETFNHQMESLNTKIQILKTEKGQLEAKHQEVMTDSQKKHSKEVQDLESTSSKKLLLEYEKYKELQGKSQIMQANYKLQLQTMVQEKEAALQGLTLYYEGTMKEKELLLEQCQEEARMQLREFEESKRQMEEDSDHEIQDLRLRYERLLTEERETNLKMKGDTGIIKKKFSSLQKEIDDKNMQFERMKGEQNRLQAVIKSMEKDTQTLKKEILERDETIQDKERRMYDLKKKNQELEKFKFVLDYKIKELRKQIEPREDDIKEMRDQIQEMEKELDSFHTQDIKQQLNISKLSVKLAATENELHKEIQRVLDGQALMKRFKTDLHNCVAFIQEPQRLKLAIKDLHERYIHKSDMMDIAGLDNAIQMEYARHQEHLERSLASMKQKLARTSMGHSTENVKIMQENVTLITEINNLRGELRLLRSQVHNYETQLRLNNKGQKQQAAEAKDNLAPRSSIHDVVHRLNLHDEKEMVIQLQKVEIRQLRQEIRDMSVKHPHRPPSSPKLPSLAHL</sequence>
<feature type="coiled-coil region" evidence="4">
    <location>
        <begin position="898"/>
        <end position="1023"/>
    </location>
</feature>
<evidence type="ECO:0000256" key="1">
    <source>
        <dbReference type="ARBA" id="ARBA00022574"/>
    </source>
</evidence>
<evidence type="ECO:0000256" key="4">
    <source>
        <dbReference type="SAM" id="Coils"/>
    </source>
</evidence>
<dbReference type="InterPro" id="IPR019775">
    <property type="entry name" value="WD40_repeat_CS"/>
</dbReference>
<gene>
    <name evidence="7" type="ORF">AALO_G00127620</name>
</gene>
<keyword evidence="1 3" id="KW-0853">WD repeat</keyword>
<dbReference type="Gene3D" id="1.10.287.1490">
    <property type="match status" value="1"/>
</dbReference>
<evidence type="ECO:0000259" key="6">
    <source>
        <dbReference type="Pfam" id="PF23414"/>
    </source>
</evidence>
<accession>A0AAV6GMF6</accession>
<dbReference type="InterPro" id="IPR055442">
    <property type="entry name" value="Beta-prop_EML-like_2nd"/>
</dbReference>
<dbReference type="InterPro" id="IPR052993">
    <property type="entry name" value="CFA-57"/>
</dbReference>
<dbReference type="PROSITE" id="PS00678">
    <property type="entry name" value="WD_REPEATS_1"/>
    <property type="match status" value="1"/>
</dbReference>
<dbReference type="InterPro" id="IPR036322">
    <property type="entry name" value="WD40_repeat_dom_sf"/>
</dbReference>
<dbReference type="SUPFAM" id="SSF50998">
    <property type="entry name" value="Quinoprotein alcohol dehydrogenase-like"/>
    <property type="match status" value="1"/>
</dbReference>
<keyword evidence="2" id="KW-0677">Repeat</keyword>
<dbReference type="Proteomes" id="UP000823561">
    <property type="component" value="Chromosome 9"/>
</dbReference>
<dbReference type="Pfam" id="PF23414">
    <property type="entry name" value="Beta-prop_EML_2"/>
    <property type="match status" value="1"/>
</dbReference>
<feature type="repeat" description="WD" evidence="3">
    <location>
        <begin position="489"/>
        <end position="530"/>
    </location>
</feature>
<dbReference type="InterPro" id="IPR011047">
    <property type="entry name" value="Quinoprotein_ADH-like_sf"/>
</dbReference>
<keyword evidence="8" id="KW-1185">Reference proteome</keyword>
<evidence type="ECO:0000313" key="8">
    <source>
        <dbReference type="Proteomes" id="UP000823561"/>
    </source>
</evidence>
<dbReference type="AlphaFoldDB" id="A0AAV6GMF6"/>
<dbReference type="SMART" id="SM00320">
    <property type="entry name" value="WD40"/>
    <property type="match status" value="9"/>
</dbReference>
<dbReference type="FunFam" id="2.130.10.10:FF:000271">
    <property type="entry name" value="cilia- and flagella-associated protein 57"/>
    <property type="match status" value="1"/>
</dbReference>